<dbReference type="OrthoDB" id="5872532at2759"/>
<gene>
    <name evidence="3" type="ORF">HPBE_LOCUS1382</name>
</gene>
<keyword evidence="1" id="KW-0175">Coiled coil</keyword>
<sequence length="200" mass="21996">MSTPKNYDSAVRAYENYQKQGFPIPDTLGTTFNEAQRGTFGSCSNNADNSADTSNGVHDSAFSVNSSLAIDSRSIASRMDLTALPNITRNSESTEVKQEPGESPPPDALPSPPQFDQTVVQKDPENGKIAGEKEREEFWTLGVAEMKKGREIVETRAKIEKLQNQIFEATSALQQMEVEMNEILRRKAELLGLPVPGTFV</sequence>
<organism evidence="4 5">
    <name type="scientific">Heligmosomoides polygyrus</name>
    <name type="common">Parasitic roundworm</name>
    <dbReference type="NCBI Taxonomy" id="6339"/>
    <lineage>
        <taxon>Eukaryota</taxon>
        <taxon>Metazoa</taxon>
        <taxon>Ecdysozoa</taxon>
        <taxon>Nematoda</taxon>
        <taxon>Chromadorea</taxon>
        <taxon>Rhabditida</taxon>
        <taxon>Rhabditina</taxon>
        <taxon>Rhabditomorpha</taxon>
        <taxon>Strongyloidea</taxon>
        <taxon>Heligmosomidae</taxon>
        <taxon>Heligmosomoides</taxon>
    </lineage>
</organism>
<reference evidence="5" key="2">
    <citation type="submission" date="2019-09" db="UniProtKB">
        <authorList>
            <consortium name="WormBaseParasite"/>
        </authorList>
    </citation>
    <scope>IDENTIFICATION</scope>
</reference>
<feature type="coiled-coil region" evidence="1">
    <location>
        <begin position="152"/>
        <end position="193"/>
    </location>
</feature>
<evidence type="ECO:0000313" key="4">
    <source>
        <dbReference type="Proteomes" id="UP000050761"/>
    </source>
</evidence>
<protein>
    <submittedName>
        <fullName evidence="5">Peroxin-14</fullName>
    </submittedName>
</protein>
<keyword evidence="4" id="KW-1185">Reference proteome</keyword>
<dbReference type="WBParaSite" id="HPBE_0000138101-mRNA-1">
    <property type="protein sequence ID" value="HPBE_0000138101-mRNA-1"/>
    <property type="gene ID" value="HPBE_0000138101"/>
</dbReference>
<dbReference type="AlphaFoldDB" id="A0A183F5D9"/>
<reference evidence="3 4" key="1">
    <citation type="submission" date="2018-11" db="EMBL/GenBank/DDBJ databases">
        <authorList>
            <consortium name="Pathogen Informatics"/>
        </authorList>
    </citation>
    <scope>NUCLEOTIDE SEQUENCE [LARGE SCALE GENOMIC DNA]</scope>
</reference>
<accession>A0A183F5D9</accession>
<feature type="region of interest" description="Disordered" evidence="2">
    <location>
        <begin position="83"/>
        <end position="117"/>
    </location>
</feature>
<evidence type="ECO:0000313" key="5">
    <source>
        <dbReference type="WBParaSite" id="HPBE_0000138101-mRNA-1"/>
    </source>
</evidence>
<name>A0A183F5D9_HELPZ</name>
<accession>A0A3P7U649</accession>
<feature type="compositionally biased region" description="Pro residues" evidence="2">
    <location>
        <begin position="102"/>
        <end position="113"/>
    </location>
</feature>
<proteinExistence type="predicted"/>
<evidence type="ECO:0000256" key="2">
    <source>
        <dbReference type="SAM" id="MobiDB-lite"/>
    </source>
</evidence>
<evidence type="ECO:0000256" key="1">
    <source>
        <dbReference type="SAM" id="Coils"/>
    </source>
</evidence>
<dbReference type="Proteomes" id="UP000050761">
    <property type="component" value="Unassembled WGS sequence"/>
</dbReference>
<dbReference type="EMBL" id="UZAH01001480">
    <property type="protein sequence ID" value="VDO19764.1"/>
    <property type="molecule type" value="Genomic_DNA"/>
</dbReference>
<evidence type="ECO:0000313" key="3">
    <source>
        <dbReference type="EMBL" id="VDO19764.1"/>
    </source>
</evidence>